<dbReference type="InterPro" id="IPR015947">
    <property type="entry name" value="PUA-like_sf"/>
</dbReference>
<dbReference type="InterPro" id="IPR003111">
    <property type="entry name" value="Lon_prtase_N"/>
</dbReference>
<dbReference type="PROSITE" id="PS51787">
    <property type="entry name" value="LON_N"/>
    <property type="match status" value="1"/>
</dbReference>
<name>T1AK55_9ZZZZ</name>
<evidence type="ECO:0000259" key="1">
    <source>
        <dbReference type="PROSITE" id="PS51787"/>
    </source>
</evidence>
<evidence type="ECO:0000313" key="2">
    <source>
        <dbReference type="EMBL" id="EQD42430.1"/>
    </source>
</evidence>
<dbReference type="PANTHER" id="PTHR46732">
    <property type="entry name" value="ATP-DEPENDENT PROTEASE LA (LON) DOMAIN PROTEIN"/>
    <property type="match status" value="1"/>
</dbReference>
<dbReference type="SUPFAM" id="SSF88697">
    <property type="entry name" value="PUA domain-like"/>
    <property type="match status" value="1"/>
</dbReference>
<dbReference type="Pfam" id="PF02190">
    <property type="entry name" value="LON_substr_bdg"/>
    <property type="match status" value="1"/>
</dbReference>
<dbReference type="InterPro" id="IPR046336">
    <property type="entry name" value="Lon_prtase_N_sf"/>
</dbReference>
<feature type="domain" description="Lon N-terminal" evidence="1">
    <location>
        <begin position="8"/>
        <end position="197"/>
    </location>
</feature>
<evidence type="ECO:0000313" key="3">
    <source>
        <dbReference type="EMBL" id="EQD80134.1"/>
    </source>
</evidence>
<comment type="caution">
    <text evidence="2">The sequence shown here is derived from an EMBL/GenBank/DDBJ whole genome shotgun (WGS) entry which is preliminary data.</text>
</comment>
<dbReference type="Gene3D" id="1.10.4060.10">
    <property type="entry name" value="BPP1347 like domain"/>
    <property type="match status" value="1"/>
</dbReference>
<accession>T1AK55</accession>
<proteinExistence type="predicted"/>
<dbReference type="AlphaFoldDB" id="T1AK55"/>
<dbReference type="Gene3D" id="2.30.130.40">
    <property type="entry name" value="LON domain-like"/>
    <property type="match status" value="1"/>
</dbReference>
<dbReference type="PANTHER" id="PTHR46732:SF8">
    <property type="entry name" value="ATP-DEPENDENT PROTEASE LA (LON) DOMAIN PROTEIN"/>
    <property type="match status" value="1"/>
</dbReference>
<reference evidence="2" key="2">
    <citation type="journal article" date="2014" name="ISME J.">
        <title>Microbial stratification in low pH oxic and suboxic macroscopic growths along an acid mine drainage.</title>
        <authorList>
            <person name="Mendez-Garcia C."/>
            <person name="Mesa V."/>
            <person name="Sprenger R.R."/>
            <person name="Richter M."/>
            <person name="Diez M.S."/>
            <person name="Solano J."/>
            <person name="Bargiela R."/>
            <person name="Golyshina O.V."/>
            <person name="Manteca A."/>
            <person name="Ramos J.L."/>
            <person name="Gallego J.R."/>
            <person name="Llorente I."/>
            <person name="Martins Dos Santos V.A."/>
            <person name="Jensen O.N."/>
            <person name="Pelaez A.I."/>
            <person name="Sanchez J."/>
            <person name="Ferrer M."/>
        </authorList>
    </citation>
    <scope>NUCLEOTIDE SEQUENCE</scope>
</reference>
<protein>
    <submittedName>
        <fullName evidence="2">Peptidase S16, lon domain-containing protein</fullName>
    </submittedName>
</protein>
<organism evidence="2">
    <name type="scientific">mine drainage metagenome</name>
    <dbReference type="NCBI Taxonomy" id="410659"/>
    <lineage>
        <taxon>unclassified sequences</taxon>
        <taxon>metagenomes</taxon>
        <taxon>ecological metagenomes</taxon>
    </lineage>
</organism>
<dbReference type="SMART" id="SM00464">
    <property type="entry name" value="LON"/>
    <property type="match status" value="1"/>
</dbReference>
<gene>
    <name evidence="3" type="ORF">B1A_01205</name>
    <name evidence="2" type="ORF">B1B_14059</name>
</gene>
<reference evidence="2" key="1">
    <citation type="submission" date="2013-08" db="EMBL/GenBank/DDBJ databases">
        <authorList>
            <person name="Mendez C."/>
            <person name="Richter M."/>
            <person name="Ferrer M."/>
            <person name="Sanchez J."/>
        </authorList>
    </citation>
    <scope>NUCLEOTIDE SEQUENCE</scope>
</reference>
<dbReference type="EMBL" id="AUZX01000919">
    <property type="protein sequence ID" value="EQD80134.1"/>
    <property type="molecule type" value="Genomic_DNA"/>
</dbReference>
<sequence>MDSSCADLPLFPLSTVLFPGGRLQLRVFEPRYVDLVRECTRAQRPFGVNLIMQGHEAGVPATPVAVGTLAFIRDFFTLRDGLLGILAEGGQRYRVMRTRVRGDGQLRADVALWPQEPAQPLSPEFGLLAAILDRLLEAYARDAPVLYDAVQLDDAVWVGWRLAELLPLTPDERQSLLETDDALARLTALNVLLPRFQRD</sequence>
<dbReference type="EMBL" id="AUZY01009278">
    <property type="protein sequence ID" value="EQD42430.1"/>
    <property type="molecule type" value="Genomic_DNA"/>
</dbReference>